<accession>A0A6V7Q837</accession>
<feature type="compositionally biased region" description="Pro residues" evidence="1">
    <location>
        <begin position="80"/>
        <end position="91"/>
    </location>
</feature>
<name>A0A6V7Q837_ANACO</name>
<evidence type="ECO:0000256" key="1">
    <source>
        <dbReference type="SAM" id="MobiDB-lite"/>
    </source>
</evidence>
<evidence type="ECO:0000313" key="2">
    <source>
        <dbReference type="EMBL" id="CAD1839302.1"/>
    </source>
</evidence>
<reference evidence="2" key="1">
    <citation type="submission" date="2020-07" db="EMBL/GenBank/DDBJ databases">
        <authorList>
            <person name="Lin J."/>
        </authorList>
    </citation>
    <scope>NUCLEOTIDE SEQUENCE</scope>
</reference>
<gene>
    <name evidence="2" type="ORF">CB5_LOCUS22513</name>
</gene>
<organism evidence="2">
    <name type="scientific">Ananas comosus var. bracteatus</name>
    <name type="common">red pineapple</name>
    <dbReference type="NCBI Taxonomy" id="296719"/>
    <lineage>
        <taxon>Eukaryota</taxon>
        <taxon>Viridiplantae</taxon>
        <taxon>Streptophyta</taxon>
        <taxon>Embryophyta</taxon>
        <taxon>Tracheophyta</taxon>
        <taxon>Spermatophyta</taxon>
        <taxon>Magnoliopsida</taxon>
        <taxon>Liliopsida</taxon>
        <taxon>Poales</taxon>
        <taxon>Bromeliaceae</taxon>
        <taxon>Bromelioideae</taxon>
        <taxon>Ananas</taxon>
    </lineage>
</organism>
<feature type="region of interest" description="Disordered" evidence="1">
    <location>
        <begin position="1"/>
        <end position="135"/>
    </location>
</feature>
<protein>
    <submittedName>
        <fullName evidence="2">Uncharacterized protein</fullName>
    </submittedName>
</protein>
<dbReference type="EMBL" id="LR862134">
    <property type="protein sequence ID" value="CAD1839302.1"/>
    <property type="molecule type" value="Genomic_DNA"/>
</dbReference>
<feature type="compositionally biased region" description="Pro residues" evidence="1">
    <location>
        <begin position="62"/>
        <end position="71"/>
    </location>
</feature>
<feature type="compositionally biased region" description="Polar residues" evidence="1">
    <location>
        <begin position="1"/>
        <end position="15"/>
    </location>
</feature>
<sequence>MMTTMNMSTGPSPATTGIRETVNSGLSGRRIAFTAPSTYARRLSASSSFAGRCRSPSRPSSSSPPLPPSPPSGHTFFPEPSTPSPPSPSPPASASRPSPLPSKTRRRHPLRRSPAPKMSPRHRGARKGRRGPPRG</sequence>
<feature type="compositionally biased region" description="Basic residues" evidence="1">
    <location>
        <begin position="119"/>
        <end position="135"/>
    </location>
</feature>
<proteinExistence type="predicted"/>
<dbReference type="AlphaFoldDB" id="A0A6V7Q837"/>